<evidence type="ECO:0000256" key="1">
    <source>
        <dbReference type="SAM" id="MobiDB-lite"/>
    </source>
</evidence>
<organism evidence="2 3">
    <name type="scientific">Gracilariopsis chorda</name>
    <dbReference type="NCBI Taxonomy" id="448386"/>
    <lineage>
        <taxon>Eukaryota</taxon>
        <taxon>Rhodophyta</taxon>
        <taxon>Florideophyceae</taxon>
        <taxon>Rhodymeniophycidae</taxon>
        <taxon>Gracilariales</taxon>
        <taxon>Gracilariaceae</taxon>
        <taxon>Gracilariopsis</taxon>
    </lineage>
</organism>
<reference evidence="2 3" key="1">
    <citation type="journal article" date="2018" name="Mol. Biol. Evol.">
        <title>Analysis of the draft genome of the red seaweed Gracilariopsis chorda provides insights into genome size evolution in Rhodophyta.</title>
        <authorList>
            <person name="Lee J."/>
            <person name="Yang E.C."/>
            <person name="Graf L."/>
            <person name="Yang J.H."/>
            <person name="Qiu H."/>
            <person name="Zel Zion U."/>
            <person name="Chan C.X."/>
            <person name="Stephens T.G."/>
            <person name="Weber A.P.M."/>
            <person name="Boo G.H."/>
            <person name="Boo S.M."/>
            <person name="Kim K.M."/>
            <person name="Shin Y."/>
            <person name="Jung M."/>
            <person name="Lee S.J."/>
            <person name="Yim H.S."/>
            <person name="Lee J.H."/>
            <person name="Bhattacharya D."/>
            <person name="Yoon H.S."/>
        </authorList>
    </citation>
    <scope>NUCLEOTIDE SEQUENCE [LARGE SCALE GENOMIC DNA]</scope>
    <source>
        <strain evidence="2 3">SKKU-2015</strain>
        <tissue evidence="2">Whole body</tissue>
    </source>
</reference>
<keyword evidence="3" id="KW-1185">Reference proteome</keyword>
<name>A0A2V3IIX1_9FLOR</name>
<dbReference type="OrthoDB" id="433124at2759"/>
<feature type="compositionally biased region" description="Basic and acidic residues" evidence="1">
    <location>
        <begin position="12"/>
        <end position="26"/>
    </location>
</feature>
<dbReference type="Gene3D" id="1.10.287.370">
    <property type="match status" value="1"/>
</dbReference>
<dbReference type="SUPFAM" id="SSF46579">
    <property type="entry name" value="Prefoldin"/>
    <property type="match status" value="1"/>
</dbReference>
<sequence length="182" mass="20155">MKKPASADSTAEEDHQTSATREEADAAIDKYSRDLEKRLYPALETTFSLRDKALAQLAELEQTERGLRLVERECCSSRGGKSGKPAVETRVNLGENFFVRAEAQRTATVVLDLGLGVLAEVTFSEANKFVQERRQMLRRIADSNTKKATKMQAMVEGVMKCISGLRVQTLAQQKNASLDDAD</sequence>
<dbReference type="InterPro" id="IPR004127">
    <property type="entry name" value="Prefoldin_subunit_alpha"/>
</dbReference>
<evidence type="ECO:0000313" key="3">
    <source>
        <dbReference type="Proteomes" id="UP000247409"/>
    </source>
</evidence>
<dbReference type="STRING" id="448386.A0A2V3IIX1"/>
<dbReference type="Proteomes" id="UP000247409">
    <property type="component" value="Unassembled WGS sequence"/>
</dbReference>
<comment type="caution">
    <text evidence="2">The sequence shown here is derived from an EMBL/GenBank/DDBJ whole genome shotgun (WGS) entry which is preliminary data.</text>
</comment>
<dbReference type="CDD" id="cd23158">
    <property type="entry name" value="Prefoldin_UXT"/>
    <property type="match status" value="1"/>
</dbReference>
<dbReference type="AlphaFoldDB" id="A0A2V3IIX1"/>
<dbReference type="EMBL" id="NBIV01000180">
    <property type="protein sequence ID" value="PXF42009.1"/>
    <property type="molecule type" value="Genomic_DNA"/>
</dbReference>
<evidence type="ECO:0000313" key="2">
    <source>
        <dbReference type="EMBL" id="PXF42009.1"/>
    </source>
</evidence>
<dbReference type="Pfam" id="PF02996">
    <property type="entry name" value="Prefoldin"/>
    <property type="match status" value="1"/>
</dbReference>
<protein>
    <submittedName>
        <fullName evidence="2">Protein UXT-like</fullName>
    </submittedName>
</protein>
<proteinExistence type="predicted"/>
<dbReference type="InterPro" id="IPR009053">
    <property type="entry name" value="Prefoldin"/>
</dbReference>
<gene>
    <name evidence="2" type="ORF">BWQ96_08259</name>
</gene>
<feature type="region of interest" description="Disordered" evidence="1">
    <location>
        <begin position="1"/>
        <end position="26"/>
    </location>
</feature>
<accession>A0A2V3IIX1</accession>